<organism evidence="1 2">
    <name type="scientific">Petrolisthes cinctipes</name>
    <name type="common">Flat porcelain crab</name>
    <dbReference type="NCBI Taxonomy" id="88211"/>
    <lineage>
        <taxon>Eukaryota</taxon>
        <taxon>Metazoa</taxon>
        <taxon>Ecdysozoa</taxon>
        <taxon>Arthropoda</taxon>
        <taxon>Crustacea</taxon>
        <taxon>Multicrustacea</taxon>
        <taxon>Malacostraca</taxon>
        <taxon>Eumalacostraca</taxon>
        <taxon>Eucarida</taxon>
        <taxon>Decapoda</taxon>
        <taxon>Pleocyemata</taxon>
        <taxon>Anomura</taxon>
        <taxon>Galatheoidea</taxon>
        <taxon>Porcellanidae</taxon>
        <taxon>Petrolisthes</taxon>
    </lineage>
</organism>
<sequence length="26" mass="2971">VSFVFASPHVSVEWKLREHTAGNMIE</sequence>
<protein>
    <submittedName>
        <fullName evidence="1">Uncharacterized protein</fullName>
    </submittedName>
</protein>
<proteinExistence type="predicted"/>
<comment type="caution">
    <text evidence="1">The sequence shown here is derived from an EMBL/GenBank/DDBJ whole genome shotgun (WGS) entry which is preliminary data.</text>
</comment>
<gene>
    <name evidence="1" type="ORF">Pcinc_041516</name>
</gene>
<evidence type="ECO:0000313" key="2">
    <source>
        <dbReference type="Proteomes" id="UP001286313"/>
    </source>
</evidence>
<reference evidence="1" key="1">
    <citation type="submission" date="2023-10" db="EMBL/GenBank/DDBJ databases">
        <title>Genome assemblies of two species of porcelain crab, Petrolisthes cinctipes and Petrolisthes manimaculis (Anomura: Porcellanidae).</title>
        <authorList>
            <person name="Angst P."/>
        </authorList>
    </citation>
    <scope>NUCLEOTIDE SEQUENCE</scope>
    <source>
        <strain evidence="1">PB745_01</strain>
        <tissue evidence="1">Gill</tissue>
    </source>
</reference>
<dbReference type="EMBL" id="JAWQEG010007692">
    <property type="protein sequence ID" value="KAK3851864.1"/>
    <property type="molecule type" value="Genomic_DNA"/>
</dbReference>
<accession>A0AAE1EGU9</accession>
<evidence type="ECO:0000313" key="1">
    <source>
        <dbReference type="EMBL" id="KAK3851864.1"/>
    </source>
</evidence>
<name>A0AAE1EGU9_PETCI</name>
<dbReference type="AlphaFoldDB" id="A0AAE1EGU9"/>
<feature type="non-terminal residue" evidence="1">
    <location>
        <position position="1"/>
    </location>
</feature>
<dbReference type="Proteomes" id="UP001286313">
    <property type="component" value="Unassembled WGS sequence"/>
</dbReference>
<keyword evidence="2" id="KW-1185">Reference proteome</keyword>